<name>A0A8J2YTM4_9PROT</name>
<gene>
    <name evidence="1" type="ORF">GCM10011611_20610</name>
</gene>
<comment type="caution">
    <text evidence="1">The sequence shown here is derived from an EMBL/GenBank/DDBJ whole genome shotgun (WGS) entry which is preliminary data.</text>
</comment>
<evidence type="ECO:0000313" key="2">
    <source>
        <dbReference type="Proteomes" id="UP000646365"/>
    </source>
</evidence>
<reference evidence="1" key="1">
    <citation type="journal article" date="2014" name="Int. J. Syst. Evol. Microbiol.">
        <title>Complete genome sequence of Corynebacterium casei LMG S-19264T (=DSM 44701T), isolated from a smear-ripened cheese.</title>
        <authorList>
            <consortium name="US DOE Joint Genome Institute (JGI-PGF)"/>
            <person name="Walter F."/>
            <person name="Albersmeier A."/>
            <person name="Kalinowski J."/>
            <person name="Ruckert C."/>
        </authorList>
    </citation>
    <scope>NUCLEOTIDE SEQUENCE</scope>
    <source>
        <strain evidence="1">CGMCC 1.15725</strain>
    </source>
</reference>
<dbReference type="AlphaFoldDB" id="A0A8J2YTM4"/>
<keyword evidence="2" id="KW-1185">Reference proteome</keyword>
<protein>
    <submittedName>
        <fullName evidence="1">Uncharacterized protein</fullName>
    </submittedName>
</protein>
<dbReference type="EMBL" id="BMJQ01000004">
    <property type="protein sequence ID" value="GGF14695.1"/>
    <property type="molecule type" value="Genomic_DNA"/>
</dbReference>
<dbReference type="RefSeq" id="WP_189045222.1">
    <property type="nucleotide sequence ID" value="NZ_BMJQ01000004.1"/>
</dbReference>
<sequence>MNIIIGPVLARDGGYAFDYWIAKDGFVCGCVYRRIEDAYYARRALAAAEHADAVCETLSEFVRGIHGGSVGGGGGGVGRSLGAAA</sequence>
<dbReference type="Proteomes" id="UP000646365">
    <property type="component" value="Unassembled WGS sequence"/>
</dbReference>
<accession>A0A8J2YTM4</accession>
<evidence type="ECO:0000313" key="1">
    <source>
        <dbReference type="EMBL" id="GGF14695.1"/>
    </source>
</evidence>
<organism evidence="1 2">
    <name type="scientific">Aliidongia dinghuensis</name>
    <dbReference type="NCBI Taxonomy" id="1867774"/>
    <lineage>
        <taxon>Bacteria</taxon>
        <taxon>Pseudomonadati</taxon>
        <taxon>Pseudomonadota</taxon>
        <taxon>Alphaproteobacteria</taxon>
        <taxon>Rhodospirillales</taxon>
        <taxon>Dongiaceae</taxon>
        <taxon>Aliidongia</taxon>
    </lineage>
</organism>
<reference evidence="1" key="2">
    <citation type="submission" date="2020-09" db="EMBL/GenBank/DDBJ databases">
        <authorList>
            <person name="Sun Q."/>
            <person name="Zhou Y."/>
        </authorList>
    </citation>
    <scope>NUCLEOTIDE SEQUENCE</scope>
    <source>
        <strain evidence="1">CGMCC 1.15725</strain>
    </source>
</reference>
<proteinExistence type="predicted"/>